<dbReference type="AlphaFoldDB" id="A0A8S0QTQ4"/>
<keyword evidence="10" id="KW-1185">Reference proteome</keyword>
<dbReference type="Proteomes" id="UP000594638">
    <property type="component" value="Unassembled WGS sequence"/>
</dbReference>
<dbReference type="OrthoDB" id="914265at2759"/>
<protein>
    <submittedName>
        <fullName evidence="9">Late blight resistance homolog R1A-3 isoform X5</fullName>
    </submittedName>
</protein>
<dbReference type="InterPro" id="IPR038005">
    <property type="entry name" value="RX-like_CC"/>
</dbReference>
<evidence type="ECO:0000256" key="4">
    <source>
        <dbReference type="ARBA" id="ARBA00022741"/>
    </source>
</evidence>
<dbReference type="EMBL" id="CACTIH010001937">
    <property type="protein sequence ID" value="CAA2969314.1"/>
    <property type="molecule type" value="Genomic_DNA"/>
</dbReference>
<dbReference type="Pfam" id="PF00931">
    <property type="entry name" value="NB-ARC"/>
    <property type="match status" value="1"/>
</dbReference>
<comment type="similarity">
    <text evidence="1">Belongs to the disease resistance NB-LRR family.</text>
</comment>
<dbReference type="PANTHER" id="PTHR19338">
    <property type="entry name" value="TRANSLOCASE OF INNER MITOCHONDRIAL MEMBRANE 13 HOMOLOG"/>
    <property type="match status" value="1"/>
</dbReference>
<evidence type="ECO:0000256" key="5">
    <source>
        <dbReference type="ARBA" id="ARBA00022821"/>
    </source>
</evidence>
<evidence type="ECO:0000256" key="6">
    <source>
        <dbReference type="ARBA" id="ARBA00022840"/>
    </source>
</evidence>
<name>A0A8S0QTQ4_OLEEU</name>
<dbReference type="InterPro" id="IPR002182">
    <property type="entry name" value="NB-ARC"/>
</dbReference>
<gene>
    <name evidence="9" type="ORF">OLEA9_A037640</name>
</gene>
<dbReference type="InterPro" id="IPR027417">
    <property type="entry name" value="P-loop_NTPase"/>
</dbReference>
<dbReference type="CDD" id="cd14798">
    <property type="entry name" value="RX-CC_like"/>
    <property type="match status" value="1"/>
</dbReference>
<proteinExistence type="inferred from homology"/>
<evidence type="ECO:0000256" key="2">
    <source>
        <dbReference type="ARBA" id="ARBA00022614"/>
    </source>
</evidence>
<keyword evidence="2" id="KW-0433">Leucine-rich repeat</keyword>
<sequence>MAYAVVLSLNQNLEQISNPHLEQHQTPLQDQQIKSLQEKLNFLLDFLDDSWQRRSEELRCLERKIRDAAYKAEDIELHISKNFGQEGLQERQMRDQTFCENLEIVADDIDSIKKKAAKLKELWGSIGQHQSKRTSSPTGQSRLSSSGKSAMVGFHDDLNQIIDRLTGYPPSLKVIPIIGMGGIGKTTLAKNVNKY</sequence>
<evidence type="ECO:0000256" key="7">
    <source>
        <dbReference type="SAM" id="MobiDB-lite"/>
    </source>
</evidence>
<accession>A0A8S0QTQ4</accession>
<comment type="caution">
    <text evidence="9">The sequence shown here is derived from an EMBL/GenBank/DDBJ whole genome shotgun (WGS) entry which is preliminary data.</text>
</comment>
<evidence type="ECO:0000313" key="9">
    <source>
        <dbReference type="EMBL" id="CAA2969314.1"/>
    </source>
</evidence>
<dbReference type="PANTHER" id="PTHR19338:SF60">
    <property type="entry name" value="NB-ARC DOMAIN-CONTAINING PROTEIN"/>
    <property type="match status" value="1"/>
</dbReference>
<dbReference type="GO" id="GO:0005524">
    <property type="term" value="F:ATP binding"/>
    <property type="evidence" value="ECO:0007669"/>
    <property type="project" value="UniProtKB-KW"/>
</dbReference>
<evidence type="ECO:0000259" key="8">
    <source>
        <dbReference type="Pfam" id="PF00931"/>
    </source>
</evidence>
<evidence type="ECO:0000313" key="10">
    <source>
        <dbReference type="Proteomes" id="UP000594638"/>
    </source>
</evidence>
<feature type="domain" description="NB-ARC" evidence="8">
    <location>
        <begin position="156"/>
        <end position="194"/>
    </location>
</feature>
<organism evidence="9 10">
    <name type="scientific">Olea europaea subsp. europaea</name>
    <dbReference type="NCBI Taxonomy" id="158383"/>
    <lineage>
        <taxon>Eukaryota</taxon>
        <taxon>Viridiplantae</taxon>
        <taxon>Streptophyta</taxon>
        <taxon>Embryophyta</taxon>
        <taxon>Tracheophyta</taxon>
        <taxon>Spermatophyta</taxon>
        <taxon>Magnoliopsida</taxon>
        <taxon>eudicotyledons</taxon>
        <taxon>Gunneridae</taxon>
        <taxon>Pentapetalae</taxon>
        <taxon>asterids</taxon>
        <taxon>lamiids</taxon>
        <taxon>Lamiales</taxon>
        <taxon>Oleaceae</taxon>
        <taxon>Oleeae</taxon>
        <taxon>Olea</taxon>
    </lineage>
</organism>
<reference evidence="9 10" key="1">
    <citation type="submission" date="2019-12" db="EMBL/GenBank/DDBJ databases">
        <authorList>
            <person name="Alioto T."/>
            <person name="Alioto T."/>
            <person name="Gomez Garrido J."/>
        </authorList>
    </citation>
    <scope>NUCLEOTIDE SEQUENCE [LARGE SCALE GENOMIC DNA]</scope>
</reference>
<dbReference type="GO" id="GO:0043531">
    <property type="term" value="F:ADP binding"/>
    <property type="evidence" value="ECO:0007669"/>
    <property type="project" value="InterPro"/>
</dbReference>
<keyword evidence="6" id="KW-0067">ATP-binding</keyword>
<keyword evidence="4" id="KW-0547">Nucleotide-binding</keyword>
<dbReference type="Gene3D" id="1.20.5.4130">
    <property type="match status" value="1"/>
</dbReference>
<evidence type="ECO:0000256" key="1">
    <source>
        <dbReference type="ARBA" id="ARBA00008894"/>
    </source>
</evidence>
<feature type="region of interest" description="Disordered" evidence="7">
    <location>
        <begin position="127"/>
        <end position="148"/>
    </location>
</feature>
<keyword evidence="3" id="KW-0677">Repeat</keyword>
<dbReference type="SUPFAM" id="SSF52540">
    <property type="entry name" value="P-loop containing nucleoside triphosphate hydrolases"/>
    <property type="match status" value="1"/>
</dbReference>
<dbReference type="GO" id="GO:0006952">
    <property type="term" value="P:defense response"/>
    <property type="evidence" value="ECO:0007669"/>
    <property type="project" value="UniProtKB-KW"/>
</dbReference>
<dbReference type="Gramene" id="OE9A037640T1">
    <property type="protein sequence ID" value="OE9A037640C1"/>
    <property type="gene ID" value="OE9A037640"/>
</dbReference>
<dbReference type="Gene3D" id="3.40.50.300">
    <property type="entry name" value="P-loop containing nucleotide triphosphate hydrolases"/>
    <property type="match status" value="1"/>
</dbReference>
<evidence type="ECO:0000256" key="3">
    <source>
        <dbReference type="ARBA" id="ARBA00022737"/>
    </source>
</evidence>
<keyword evidence="5" id="KW-0611">Plant defense</keyword>